<feature type="region of interest" description="Disordered" evidence="1">
    <location>
        <begin position="68"/>
        <end position="91"/>
    </location>
</feature>
<proteinExistence type="predicted"/>
<dbReference type="OrthoDB" id="9945824at2"/>
<dbReference type="AlphaFoldDB" id="A0A1I0EFL4"/>
<dbReference type="Proteomes" id="UP000182332">
    <property type="component" value="Unassembled WGS sequence"/>
</dbReference>
<organism evidence="2 3">
    <name type="scientific">Pseudomonas graminis</name>
    <dbReference type="NCBI Taxonomy" id="158627"/>
    <lineage>
        <taxon>Bacteria</taxon>
        <taxon>Pseudomonadati</taxon>
        <taxon>Pseudomonadota</taxon>
        <taxon>Gammaproteobacteria</taxon>
        <taxon>Pseudomonadales</taxon>
        <taxon>Pseudomonadaceae</taxon>
        <taxon>Pseudomonas</taxon>
    </lineage>
</organism>
<protein>
    <submittedName>
        <fullName evidence="2">Uncharacterized protein</fullName>
    </submittedName>
</protein>
<dbReference type="RefSeq" id="WP_074889260.1">
    <property type="nucleotide sequence ID" value="NZ_FOHW01000013.1"/>
</dbReference>
<dbReference type="EMBL" id="FOHW01000013">
    <property type="protein sequence ID" value="SET43815.1"/>
    <property type="molecule type" value="Genomic_DNA"/>
</dbReference>
<name>A0A1I0EFL4_9PSED</name>
<evidence type="ECO:0000256" key="1">
    <source>
        <dbReference type="SAM" id="MobiDB-lite"/>
    </source>
</evidence>
<accession>A0A1I0EFL4</accession>
<evidence type="ECO:0000313" key="2">
    <source>
        <dbReference type="EMBL" id="SET43815.1"/>
    </source>
</evidence>
<evidence type="ECO:0000313" key="3">
    <source>
        <dbReference type="Proteomes" id="UP000182332"/>
    </source>
</evidence>
<reference evidence="2 3" key="1">
    <citation type="submission" date="2016-10" db="EMBL/GenBank/DDBJ databases">
        <authorList>
            <person name="de Groot N.N."/>
        </authorList>
    </citation>
    <scope>NUCLEOTIDE SEQUENCE [LARGE SCALE GENOMIC DNA]</scope>
    <source>
        <strain evidence="2 3">DSM 11363</strain>
    </source>
</reference>
<gene>
    <name evidence="2" type="ORF">SAMN05216197_11381</name>
</gene>
<sequence>MSNYFIVNRPSNLVVGVIATSYTPTDTQLKMFVLANEQSLAFYDKHLSRDHETLLDIGELMKKSAHVTDQVSEGKTGSAKPVSQRTRAEQSVSVQDREEYILTWIRNHPDADEYDLHDAIGMGIVAARAYLKLYAL</sequence>